<evidence type="ECO:0000313" key="2">
    <source>
        <dbReference type="EMBL" id="KAF2839304.1"/>
    </source>
</evidence>
<name>A0A9P4SB78_9PEZI</name>
<dbReference type="OrthoDB" id="10629402at2759"/>
<dbReference type="Proteomes" id="UP000799429">
    <property type="component" value="Unassembled WGS sequence"/>
</dbReference>
<keyword evidence="1" id="KW-0812">Transmembrane</keyword>
<feature type="transmembrane region" description="Helical" evidence="1">
    <location>
        <begin position="5"/>
        <end position="27"/>
    </location>
</feature>
<feature type="transmembrane region" description="Helical" evidence="1">
    <location>
        <begin position="101"/>
        <end position="124"/>
    </location>
</feature>
<sequence>MAPALIPTVAITTGSILAILGFTLIGLEVSISSHVNDWENTGTSNLVGNLRGHSMPFLPANLERRSDRLILAAGSVAASAGIVGAITSVPKIKCHHQSWNSFIIVFMAAASTAFSICTLVYAFIKEADSATWVIPSQPSAGRLYMSTQRGYYTTEGWTCQVRAVMVALRDEMNDTCRESKAARWIMIPLLVFGFLLWVVSMVDSWRMGTKGRNRTSEKNVEGSARV</sequence>
<feature type="transmembrane region" description="Helical" evidence="1">
    <location>
        <begin position="69"/>
        <end position="89"/>
    </location>
</feature>
<proteinExistence type="predicted"/>
<accession>A0A9P4SB78</accession>
<dbReference type="EMBL" id="MU006095">
    <property type="protein sequence ID" value="KAF2839304.1"/>
    <property type="molecule type" value="Genomic_DNA"/>
</dbReference>
<keyword evidence="1" id="KW-1133">Transmembrane helix</keyword>
<keyword evidence="3" id="KW-1185">Reference proteome</keyword>
<gene>
    <name evidence="2" type="ORF">M501DRAFT_1003887</name>
</gene>
<protein>
    <submittedName>
        <fullName evidence="2">Uncharacterized protein</fullName>
    </submittedName>
</protein>
<feature type="transmembrane region" description="Helical" evidence="1">
    <location>
        <begin position="181"/>
        <end position="202"/>
    </location>
</feature>
<organism evidence="2 3">
    <name type="scientific">Patellaria atrata CBS 101060</name>
    <dbReference type="NCBI Taxonomy" id="1346257"/>
    <lineage>
        <taxon>Eukaryota</taxon>
        <taxon>Fungi</taxon>
        <taxon>Dikarya</taxon>
        <taxon>Ascomycota</taxon>
        <taxon>Pezizomycotina</taxon>
        <taxon>Dothideomycetes</taxon>
        <taxon>Dothideomycetes incertae sedis</taxon>
        <taxon>Patellariales</taxon>
        <taxon>Patellariaceae</taxon>
        <taxon>Patellaria</taxon>
    </lineage>
</organism>
<dbReference type="AlphaFoldDB" id="A0A9P4SB78"/>
<evidence type="ECO:0000313" key="3">
    <source>
        <dbReference type="Proteomes" id="UP000799429"/>
    </source>
</evidence>
<evidence type="ECO:0000256" key="1">
    <source>
        <dbReference type="SAM" id="Phobius"/>
    </source>
</evidence>
<reference evidence="2" key="1">
    <citation type="journal article" date="2020" name="Stud. Mycol.">
        <title>101 Dothideomycetes genomes: a test case for predicting lifestyles and emergence of pathogens.</title>
        <authorList>
            <person name="Haridas S."/>
            <person name="Albert R."/>
            <person name="Binder M."/>
            <person name="Bloem J."/>
            <person name="Labutti K."/>
            <person name="Salamov A."/>
            <person name="Andreopoulos B."/>
            <person name="Baker S."/>
            <person name="Barry K."/>
            <person name="Bills G."/>
            <person name="Bluhm B."/>
            <person name="Cannon C."/>
            <person name="Castanera R."/>
            <person name="Culley D."/>
            <person name="Daum C."/>
            <person name="Ezra D."/>
            <person name="Gonzalez J."/>
            <person name="Henrissat B."/>
            <person name="Kuo A."/>
            <person name="Liang C."/>
            <person name="Lipzen A."/>
            <person name="Lutzoni F."/>
            <person name="Magnuson J."/>
            <person name="Mondo S."/>
            <person name="Nolan M."/>
            <person name="Ohm R."/>
            <person name="Pangilinan J."/>
            <person name="Park H.-J."/>
            <person name="Ramirez L."/>
            <person name="Alfaro M."/>
            <person name="Sun H."/>
            <person name="Tritt A."/>
            <person name="Yoshinaga Y."/>
            <person name="Zwiers L.-H."/>
            <person name="Turgeon B."/>
            <person name="Goodwin S."/>
            <person name="Spatafora J."/>
            <person name="Crous P."/>
            <person name="Grigoriev I."/>
        </authorList>
    </citation>
    <scope>NUCLEOTIDE SEQUENCE</scope>
    <source>
        <strain evidence="2">CBS 101060</strain>
    </source>
</reference>
<comment type="caution">
    <text evidence="2">The sequence shown here is derived from an EMBL/GenBank/DDBJ whole genome shotgun (WGS) entry which is preliminary data.</text>
</comment>
<keyword evidence="1" id="KW-0472">Membrane</keyword>